<reference evidence="1 2" key="1">
    <citation type="journal article" date="2019" name="Nat. Med.">
        <title>A library of human gut bacterial isolates paired with longitudinal multiomics data enables mechanistic microbiome research.</title>
        <authorList>
            <person name="Poyet M."/>
            <person name="Groussin M."/>
            <person name="Gibbons S.M."/>
            <person name="Avila-Pacheco J."/>
            <person name="Jiang X."/>
            <person name="Kearney S.M."/>
            <person name="Perrotta A.R."/>
            <person name="Berdy B."/>
            <person name="Zhao S."/>
            <person name="Lieberman T.D."/>
            <person name="Swanson P.K."/>
            <person name="Smith M."/>
            <person name="Roesemann S."/>
            <person name="Alexander J.E."/>
            <person name="Rich S.A."/>
            <person name="Livny J."/>
            <person name="Vlamakis H."/>
            <person name="Clish C."/>
            <person name="Bullock K."/>
            <person name="Deik A."/>
            <person name="Scott J."/>
            <person name="Pierce K.A."/>
            <person name="Xavier R.J."/>
            <person name="Alm E.J."/>
        </authorList>
    </citation>
    <scope>NUCLEOTIDE SEQUENCE [LARGE SCALE GENOMIC DNA]</scope>
    <source>
        <strain evidence="1 2">BIOML-A11</strain>
    </source>
</reference>
<evidence type="ECO:0000313" key="1">
    <source>
        <dbReference type="EMBL" id="MTV03542.1"/>
    </source>
</evidence>
<dbReference type="EMBL" id="WNDD01000026">
    <property type="protein sequence ID" value="MTV03542.1"/>
    <property type="molecule type" value="Genomic_DNA"/>
</dbReference>
<organism evidence="1 2">
    <name type="scientific">Parabacteroides merdae</name>
    <dbReference type="NCBI Taxonomy" id="46503"/>
    <lineage>
        <taxon>Bacteria</taxon>
        <taxon>Pseudomonadati</taxon>
        <taxon>Bacteroidota</taxon>
        <taxon>Bacteroidia</taxon>
        <taxon>Bacteroidales</taxon>
        <taxon>Tannerellaceae</taxon>
        <taxon>Parabacteroides</taxon>
    </lineage>
</organism>
<proteinExistence type="predicted"/>
<name>A0A9Q4WV26_9BACT</name>
<evidence type="ECO:0000313" key="2">
    <source>
        <dbReference type="Proteomes" id="UP000482671"/>
    </source>
</evidence>
<dbReference type="AlphaFoldDB" id="A0A9Q4WV26"/>
<accession>A0A9Q4WV26</accession>
<dbReference type="Proteomes" id="UP000482671">
    <property type="component" value="Unassembled WGS sequence"/>
</dbReference>
<comment type="caution">
    <text evidence="1">The sequence shown here is derived from an EMBL/GenBank/DDBJ whole genome shotgun (WGS) entry which is preliminary data.</text>
</comment>
<protein>
    <submittedName>
        <fullName evidence="1">Uncharacterized protein</fullName>
    </submittedName>
</protein>
<dbReference type="RefSeq" id="WP_155198631.1">
    <property type="nucleotide sequence ID" value="NZ_JAQMOI010000026.1"/>
</dbReference>
<sequence>MRSSPCMKTVVMTTKTVASAMKTVVTEGLPASLKPGSLYVPYSCTIPKQDPDIRLSGS</sequence>
<gene>
    <name evidence="1" type="ORF">GME02_18245</name>
</gene>